<evidence type="ECO:0000313" key="1">
    <source>
        <dbReference type="EMBL" id="MEU2267699.1"/>
    </source>
</evidence>
<dbReference type="EMBL" id="JBEYBN010000017">
    <property type="protein sequence ID" value="MEU2267699.1"/>
    <property type="molecule type" value="Genomic_DNA"/>
</dbReference>
<comment type="caution">
    <text evidence="1">The sequence shown here is derived from an EMBL/GenBank/DDBJ whole genome shotgun (WGS) entry which is preliminary data.</text>
</comment>
<accession>A0ABV2XUQ0</accession>
<organism evidence="1 2">
    <name type="scientific">Streptomyces olindensis</name>
    <dbReference type="NCBI Taxonomy" id="358823"/>
    <lineage>
        <taxon>Bacteria</taxon>
        <taxon>Bacillati</taxon>
        <taxon>Actinomycetota</taxon>
        <taxon>Actinomycetes</taxon>
        <taxon>Kitasatosporales</taxon>
        <taxon>Streptomycetaceae</taxon>
        <taxon>Streptomyces</taxon>
    </lineage>
</organism>
<proteinExistence type="predicted"/>
<sequence>MQLQRMPADGSGKTGFCQPGGAVAALAEAREEHTLSMTGRDVERAMALVMDPQVTKEQLIKAVYTVCFWANQAVDVAECRGERLLAKADEDTEELATD</sequence>
<protein>
    <submittedName>
        <fullName evidence="1">Uncharacterized protein</fullName>
    </submittedName>
</protein>
<evidence type="ECO:0000313" key="2">
    <source>
        <dbReference type="Proteomes" id="UP001550603"/>
    </source>
</evidence>
<dbReference type="RefSeq" id="WP_359788915.1">
    <property type="nucleotide sequence ID" value="NZ_JBEYBN010000017.1"/>
</dbReference>
<name>A0ABV2XUQ0_9ACTN</name>
<dbReference type="Proteomes" id="UP001550603">
    <property type="component" value="Unassembled WGS sequence"/>
</dbReference>
<reference evidence="1 2" key="1">
    <citation type="submission" date="2024-06" db="EMBL/GenBank/DDBJ databases">
        <title>The Natural Products Discovery Center: Release of the First 8490 Sequenced Strains for Exploring Actinobacteria Biosynthetic Diversity.</title>
        <authorList>
            <person name="Kalkreuter E."/>
            <person name="Kautsar S.A."/>
            <person name="Yang D."/>
            <person name="Bader C.D."/>
            <person name="Teijaro C.N."/>
            <person name="Fluegel L."/>
            <person name="Davis C.M."/>
            <person name="Simpson J.R."/>
            <person name="Lauterbach L."/>
            <person name="Steele A.D."/>
            <person name="Gui C."/>
            <person name="Meng S."/>
            <person name="Li G."/>
            <person name="Viehrig K."/>
            <person name="Ye F."/>
            <person name="Su P."/>
            <person name="Kiefer A.F."/>
            <person name="Nichols A."/>
            <person name="Cepeda A.J."/>
            <person name="Yan W."/>
            <person name="Fan B."/>
            <person name="Jiang Y."/>
            <person name="Adhikari A."/>
            <person name="Zheng C.-J."/>
            <person name="Schuster L."/>
            <person name="Cowan T.M."/>
            <person name="Smanski M.J."/>
            <person name="Chevrette M.G."/>
            <person name="De Carvalho L.P.S."/>
            <person name="Shen B."/>
        </authorList>
    </citation>
    <scope>NUCLEOTIDE SEQUENCE [LARGE SCALE GENOMIC DNA]</scope>
    <source>
        <strain evidence="1 2">NPDC019583</strain>
    </source>
</reference>
<keyword evidence="2" id="KW-1185">Reference proteome</keyword>
<gene>
    <name evidence="1" type="ORF">ABZ568_15050</name>
</gene>